<proteinExistence type="predicted"/>
<organism evidence="2 3">
    <name type="scientific">Mycena albidolilacea</name>
    <dbReference type="NCBI Taxonomy" id="1033008"/>
    <lineage>
        <taxon>Eukaryota</taxon>
        <taxon>Fungi</taxon>
        <taxon>Dikarya</taxon>
        <taxon>Basidiomycota</taxon>
        <taxon>Agaricomycotina</taxon>
        <taxon>Agaricomycetes</taxon>
        <taxon>Agaricomycetidae</taxon>
        <taxon>Agaricales</taxon>
        <taxon>Marasmiineae</taxon>
        <taxon>Mycenaceae</taxon>
        <taxon>Mycena</taxon>
    </lineage>
</organism>
<evidence type="ECO:0000256" key="1">
    <source>
        <dbReference type="SAM" id="MobiDB-lite"/>
    </source>
</evidence>
<sequence>MCRFFTIAANKIRKQCQRVVYSITGHGTPKGRAPRFFLEGRSPKFDIYRSKHLNGGTRGTSPKNFLGGPGAEIPLAVDMAKMEEARSMGANVDGGQQEGRIPELGGRYRDVCARRLSAQQPREWERWRRNSVEVNMRKCRPEENCRACEGGSRYSPRSDLCNDMMKVAKGDPVDKMPNKGSVVDADVRWESAMRLEDGIGMLPTAEVWIKSCLDTRNPK</sequence>
<gene>
    <name evidence="2" type="ORF">DFH08DRAFT_797972</name>
</gene>
<reference evidence="2" key="1">
    <citation type="submission" date="2023-03" db="EMBL/GenBank/DDBJ databases">
        <title>Massive genome expansion in bonnet fungi (Mycena s.s.) driven by repeated elements and novel gene families across ecological guilds.</title>
        <authorList>
            <consortium name="Lawrence Berkeley National Laboratory"/>
            <person name="Harder C.B."/>
            <person name="Miyauchi S."/>
            <person name="Viragh M."/>
            <person name="Kuo A."/>
            <person name="Thoen E."/>
            <person name="Andreopoulos B."/>
            <person name="Lu D."/>
            <person name="Skrede I."/>
            <person name="Drula E."/>
            <person name="Henrissat B."/>
            <person name="Morin E."/>
            <person name="Kohler A."/>
            <person name="Barry K."/>
            <person name="LaButti K."/>
            <person name="Morin E."/>
            <person name="Salamov A."/>
            <person name="Lipzen A."/>
            <person name="Mereny Z."/>
            <person name="Hegedus B."/>
            <person name="Baldrian P."/>
            <person name="Stursova M."/>
            <person name="Weitz H."/>
            <person name="Taylor A."/>
            <person name="Grigoriev I.V."/>
            <person name="Nagy L.G."/>
            <person name="Martin F."/>
            <person name="Kauserud H."/>
        </authorList>
    </citation>
    <scope>NUCLEOTIDE SEQUENCE</scope>
    <source>
        <strain evidence="2">CBHHK002</strain>
    </source>
</reference>
<protein>
    <submittedName>
        <fullName evidence="2">Uncharacterized protein</fullName>
    </submittedName>
</protein>
<keyword evidence="3" id="KW-1185">Reference proteome</keyword>
<dbReference type="EMBL" id="JARIHO010000002">
    <property type="protein sequence ID" value="KAJ7367139.1"/>
    <property type="molecule type" value="Genomic_DNA"/>
</dbReference>
<name>A0AAD7ASH5_9AGAR</name>
<comment type="caution">
    <text evidence="2">The sequence shown here is derived from an EMBL/GenBank/DDBJ whole genome shotgun (WGS) entry which is preliminary data.</text>
</comment>
<feature type="region of interest" description="Disordered" evidence="1">
    <location>
        <begin position="49"/>
        <end position="69"/>
    </location>
</feature>
<evidence type="ECO:0000313" key="3">
    <source>
        <dbReference type="Proteomes" id="UP001218218"/>
    </source>
</evidence>
<evidence type="ECO:0000313" key="2">
    <source>
        <dbReference type="EMBL" id="KAJ7367139.1"/>
    </source>
</evidence>
<accession>A0AAD7ASH5</accession>
<dbReference type="AlphaFoldDB" id="A0AAD7ASH5"/>
<dbReference type="Proteomes" id="UP001218218">
    <property type="component" value="Unassembled WGS sequence"/>
</dbReference>